<organism evidence="3 4">
    <name type="scientific">Hyalella azteca</name>
    <name type="common">Amphipod</name>
    <dbReference type="NCBI Taxonomy" id="294128"/>
    <lineage>
        <taxon>Eukaryota</taxon>
        <taxon>Metazoa</taxon>
        <taxon>Ecdysozoa</taxon>
        <taxon>Arthropoda</taxon>
        <taxon>Crustacea</taxon>
        <taxon>Multicrustacea</taxon>
        <taxon>Malacostraca</taxon>
        <taxon>Eumalacostraca</taxon>
        <taxon>Peracarida</taxon>
        <taxon>Amphipoda</taxon>
        <taxon>Senticaudata</taxon>
        <taxon>Talitrida</taxon>
        <taxon>Talitroidea</taxon>
        <taxon>Hyalellidae</taxon>
        <taxon>Hyalella</taxon>
    </lineage>
</organism>
<dbReference type="GeneID" id="108682179"/>
<accession>A0A8B7PN60</accession>
<feature type="chain" id="PRO_5034989378" evidence="2">
    <location>
        <begin position="19"/>
        <end position="388"/>
    </location>
</feature>
<feature type="transmembrane region" description="Helical" evidence="1">
    <location>
        <begin position="200"/>
        <end position="216"/>
    </location>
</feature>
<keyword evidence="1" id="KW-1133">Transmembrane helix</keyword>
<dbReference type="Proteomes" id="UP000694843">
    <property type="component" value="Unplaced"/>
</dbReference>
<feature type="transmembrane region" description="Helical" evidence="1">
    <location>
        <begin position="256"/>
        <end position="274"/>
    </location>
</feature>
<dbReference type="KEGG" id="hazt:108682179"/>
<protein>
    <submittedName>
        <fullName evidence="4">Uncharacterized protein LOC108682179</fullName>
    </submittedName>
</protein>
<keyword evidence="3" id="KW-1185">Reference proteome</keyword>
<gene>
    <name evidence="4" type="primary">LOC108682179</name>
</gene>
<evidence type="ECO:0000256" key="2">
    <source>
        <dbReference type="SAM" id="SignalP"/>
    </source>
</evidence>
<name>A0A8B7PN60_HYAAZ</name>
<evidence type="ECO:0000313" key="4">
    <source>
        <dbReference type="RefSeq" id="XP_018026792.1"/>
    </source>
</evidence>
<dbReference type="AlphaFoldDB" id="A0A8B7PN60"/>
<keyword evidence="1" id="KW-0812">Transmembrane</keyword>
<feature type="signal peptide" evidence="2">
    <location>
        <begin position="1"/>
        <end position="18"/>
    </location>
</feature>
<dbReference type="OrthoDB" id="10652422at2759"/>
<evidence type="ECO:0000256" key="1">
    <source>
        <dbReference type="SAM" id="Phobius"/>
    </source>
</evidence>
<evidence type="ECO:0000313" key="3">
    <source>
        <dbReference type="Proteomes" id="UP000694843"/>
    </source>
</evidence>
<keyword evidence="2" id="KW-0732">Signal</keyword>
<dbReference type="RefSeq" id="XP_018026792.1">
    <property type="nucleotide sequence ID" value="XM_018171303.2"/>
</dbReference>
<sequence>MRVLWLVALWAISAAVSARNFTPKKPEIKKEINKKLSLNESELNKKLSSDVATVKKAIAGKNDEDTKATQRLDLSVDPKVDISVVKSTKPNVANTLESAAVKQADIATDADFKIPFIENIDTTEVVDVDITDKDSIPLVLTRAALSQLLNISSENLDKELKSITVGNTGITIGDLGALGTLFPTTAGGATNFATITFPDFLGTFFGGNFAAGLAGLPDFGNLAGLPGVLAGILTVAAAVGAGLAALIALAVPALQIANQILAIIAISLLIAYVVEDKEEEVEETGYGFADTGTGYGLSSGYGYDAGPGLVSAGDTTGYSSYSDYRRADKPVDAFSDLMADNTIDGVEPFKASTIGRSFGLTPMINRVAKVVSDAVHTYSNMYGDDEEE</sequence>
<reference evidence="4" key="1">
    <citation type="submission" date="2025-08" db="UniProtKB">
        <authorList>
            <consortium name="RefSeq"/>
        </authorList>
    </citation>
    <scope>IDENTIFICATION</scope>
    <source>
        <tissue evidence="4">Whole organism</tissue>
    </source>
</reference>
<proteinExistence type="predicted"/>
<feature type="transmembrane region" description="Helical" evidence="1">
    <location>
        <begin position="228"/>
        <end position="250"/>
    </location>
</feature>
<keyword evidence="1" id="KW-0472">Membrane</keyword>